<evidence type="ECO:0000313" key="2">
    <source>
        <dbReference type="Proteomes" id="UP001530377"/>
    </source>
</evidence>
<gene>
    <name evidence="1" type="ORF">ACHAXA_008513</name>
</gene>
<organism evidence="1 2">
    <name type="scientific">Cyclostephanos tholiformis</name>
    <dbReference type="NCBI Taxonomy" id="382380"/>
    <lineage>
        <taxon>Eukaryota</taxon>
        <taxon>Sar</taxon>
        <taxon>Stramenopiles</taxon>
        <taxon>Ochrophyta</taxon>
        <taxon>Bacillariophyta</taxon>
        <taxon>Coscinodiscophyceae</taxon>
        <taxon>Thalassiosirophycidae</taxon>
        <taxon>Stephanodiscales</taxon>
        <taxon>Stephanodiscaceae</taxon>
        <taxon>Cyclostephanos</taxon>
    </lineage>
</organism>
<dbReference type="Proteomes" id="UP001530377">
    <property type="component" value="Unassembled WGS sequence"/>
</dbReference>
<dbReference type="AlphaFoldDB" id="A0ABD3RRF9"/>
<protein>
    <recommendedName>
        <fullName evidence="3">Kinetochore protein Spc24</fullName>
    </recommendedName>
</protein>
<keyword evidence="2" id="KW-1185">Reference proteome</keyword>
<reference evidence="1 2" key="1">
    <citation type="submission" date="2024-10" db="EMBL/GenBank/DDBJ databases">
        <title>Updated reference genomes for cyclostephanoid diatoms.</title>
        <authorList>
            <person name="Roberts W.R."/>
            <person name="Alverson A.J."/>
        </authorList>
    </citation>
    <scope>NUCLEOTIDE SEQUENCE [LARGE SCALE GENOMIC DNA]</scope>
    <source>
        <strain evidence="1 2">AJA228-03</strain>
    </source>
</reference>
<accession>A0ABD3RRF9</accession>
<dbReference type="EMBL" id="JALLPB020000198">
    <property type="protein sequence ID" value="KAL3815463.1"/>
    <property type="molecule type" value="Genomic_DNA"/>
</dbReference>
<name>A0ABD3RRF9_9STRA</name>
<evidence type="ECO:0000313" key="1">
    <source>
        <dbReference type="EMBL" id="KAL3815463.1"/>
    </source>
</evidence>
<proteinExistence type="predicted"/>
<comment type="caution">
    <text evidence="1">The sequence shown here is derived from an EMBL/GenBank/DDBJ whole genome shotgun (WGS) entry which is preliminary data.</text>
</comment>
<sequence length="215" mass="23916">MATSTEAHQERQRWSDLENEMNDFLVQHGKRCDDDAFATRRSISILDALATSVPDGLLSSSGAISRSLYESIRIEEDALRSESSDLASKSAIVRRLEDEVEAVRRSISEVVSRRRELIEVDIPHHESLVSCGTSEIDEVVSRHVRDNSKIAKELCLHALLTNVKWIYGGGGENALVGEVSIPEKAVHRRFVIDRGDGGSVSEYEIAERLWETIGG</sequence>
<evidence type="ECO:0008006" key="3">
    <source>
        <dbReference type="Google" id="ProtNLM"/>
    </source>
</evidence>